<evidence type="ECO:0000256" key="2">
    <source>
        <dbReference type="ARBA" id="ARBA00005336"/>
    </source>
</evidence>
<keyword evidence="4 7" id="KW-0378">Hydrolase</keyword>
<dbReference type="EMBL" id="JAAQPH010000002">
    <property type="protein sequence ID" value="NIA67536.1"/>
    <property type="molecule type" value="Genomic_DNA"/>
</dbReference>
<dbReference type="InterPro" id="IPR050226">
    <property type="entry name" value="NagZ_Beta-hexosaminidase"/>
</dbReference>
<dbReference type="PANTHER" id="PTHR30480">
    <property type="entry name" value="BETA-HEXOSAMINIDASE-RELATED"/>
    <property type="match status" value="1"/>
</dbReference>
<sequence>MSESVSPKAAIFGCAGLALSAEEEAFFKAADPLGFILFARNCETPEQVRDLVASFRAAVGRADAPVLIDQEGGRVTRLKPPHWRDAPPAGLFGRMASHDWERASEALRINTQLLALELRDLGIDVDCVPLLDLQFPWASDAIGNRSFGGDPQLVAGLGRIVCETMLAQGVMPVVKHMPGHGRARVDSHKELPVVGTAVPELSATDFLPFESLADAPWGMTAHVVFSALDPEQPATTSSKVIAEVIRGSIGFQGLLLSDDLSMEALHGTLAERAGAALAAGCDIALHCNGKPEEMEQVAEVAPAMSPAALRRFTCGRSRLGEPEALDSTLLQRRLDLLVNVT</sequence>
<protein>
    <recommendedName>
        <fullName evidence="3">beta-N-acetylhexosaminidase</fullName>
        <ecNumber evidence="3">3.2.1.52</ecNumber>
    </recommendedName>
</protein>
<gene>
    <name evidence="7" type="primary">nagZ</name>
    <name evidence="7" type="ORF">HBA54_02930</name>
</gene>
<dbReference type="GO" id="GO:0009254">
    <property type="term" value="P:peptidoglycan turnover"/>
    <property type="evidence" value="ECO:0007669"/>
    <property type="project" value="TreeGrafter"/>
</dbReference>
<dbReference type="Gene3D" id="3.20.20.300">
    <property type="entry name" value="Glycoside hydrolase, family 3, N-terminal domain"/>
    <property type="match status" value="1"/>
</dbReference>
<dbReference type="SUPFAM" id="SSF51445">
    <property type="entry name" value="(Trans)glycosidases"/>
    <property type="match status" value="1"/>
</dbReference>
<keyword evidence="5 7" id="KW-0326">Glycosidase</keyword>
<dbReference type="AlphaFoldDB" id="A0A967EUQ5"/>
<evidence type="ECO:0000256" key="5">
    <source>
        <dbReference type="ARBA" id="ARBA00023295"/>
    </source>
</evidence>
<name>A0A967EUQ5_9PROT</name>
<evidence type="ECO:0000256" key="1">
    <source>
        <dbReference type="ARBA" id="ARBA00001231"/>
    </source>
</evidence>
<dbReference type="GO" id="GO:0005975">
    <property type="term" value="P:carbohydrate metabolic process"/>
    <property type="evidence" value="ECO:0007669"/>
    <property type="project" value="InterPro"/>
</dbReference>
<dbReference type="Pfam" id="PF00933">
    <property type="entry name" value="Glyco_hydro_3"/>
    <property type="match status" value="1"/>
</dbReference>
<feature type="domain" description="Glycoside hydrolase family 3 N-terminal" evidence="6">
    <location>
        <begin position="33"/>
        <end position="301"/>
    </location>
</feature>
<dbReference type="InterPro" id="IPR036962">
    <property type="entry name" value="Glyco_hydro_3_N_sf"/>
</dbReference>
<dbReference type="GO" id="GO:0004563">
    <property type="term" value="F:beta-N-acetylhexosaminidase activity"/>
    <property type="evidence" value="ECO:0007669"/>
    <property type="project" value="UniProtKB-EC"/>
</dbReference>
<evidence type="ECO:0000313" key="7">
    <source>
        <dbReference type="EMBL" id="NIA67536.1"/>
    </source>
</evidence>
<comment type="similarity">
    <text evidence="2">Belongs to the glycosyl hydrolase 3 family.</text>
</comment>
<keyword evidence="8" id="KW-1185">Reference proteome</keyword>
<accession>A0A967EUQ5</accession>
<comment type="caution">
    <text evidence="7">The sequence shown here is derived from an EMBL/GenBank/DDBJ whole genome shotgun (WGS) entry which is preliminary data.</text>
</comment>
<evidence type="ECO:0000256" key="4">
    <source>
        <dbReference type="ARBA" id="ARBA00022801"/>
    </source>
</evidence>
<dbReference type="EC" id="3.2.1.52" evidence="3"/>
<evidence type="ECO:0000259" key="6">
    <source>
        <dbReference type="Pfam" id="PF00933"/>
    </source>
</evidence>
<comment type="catalytic activity">
    <reaction evidence="1">
        <text>Hydrolysis of terminal non-reducing N-acetyl-D-hexosamine residues in N-acetyl-beta-D-hexosaminides.</text>
        <dbReference type="EC" id="3.2.1.52"/>
    </reaction>
</comment>
<dbReference type="Proteomes" id="UP000761264">
    <property type="component" value="Unassembled WGS sequence"/>
</dbReference>
<reference evidence="7" key="1">
    <citation type="submission" date="2020-03" db="EMBL/GenBank/DDBJ databases">
        <title>Genome of Pelagibius litoralis DSM 21314T.</title>
        <authorList>
            <person name="Wang G."/>
        </authorList>
    </citation>
    <scope>NUCLEOTIDE SEQUENCE</scope>
    <source>
        <strain evidence="7">DSM 21314</strain>
    </source>
</reference>
<dbReference type="InterPro" id="IPR017853">
    <property type="entry name" value="GH"/>
</dbReference>
<dbReference type="PANTHER" id="PTHR30480:SF13">
    <property type="entry name" value="BETA-HEXOSAMINIDASE"/>
    <property type="match status" value="1"/>
</dbReference>
<organism evidence="7 8">
    <name type="scientific">Pelagibius litoralis</name>
    <dbReference type="NCBI Taxonomy" id="374515"/>
    <lineage>
        <taxon>Bacteria</taxon>
        <taxon>Pseudomonadati</taxon>
        <taxon>Pseudomonadota</taxon>
        <taxon>Alphaproteobacteria</taxon>
        <taxon>Rhodospirillales</taxon>
        <taxon>Rhodovibrionaceae</taxon>
        <taxon>Pelagibius</taxon>
    </lineage>
</organism>
<evidence type="ECO:0000256" key="3">
    <source>
        <dbReference type="ARBA" id="ARBA00012663"/>
    </source>
</evidence>
<dbReference type="NCBIfam" id="NF003740">
    <property type="entry name" value="PRK05337.1"/>
    <property type="match status" value="1"/>
</dbReference>
<dbReference type="RefSeq" id="WP_167221195.1">
    <property type="nucleotide sequence ID" value="NZ_JAAQPH010000002.1"/>
</dbReference>
<dbReference type="InterPro" id="IPR001764">
    <property type="entry name" value="Glyco_hydro_3_N"/>
</dbReference>
<evidence type="ECO:0000313" key="8">
    <source>
        <dbReference type="Proteomes" id="UP000761264"/>
    </source>
</evidence>
<proteinExistence type="inferred from homology"/>